<evidence type="ECO:0000313" key="8">
    <source>
        <dbReference type="EMBL" id="MBD2724118.1"/>
    </source>
</evidence>
<protein>
    <submittedName>
        <fullName evidence="8">RagB/SusD family nutrient uptake outer membrane protein</fullName>
    </submittedName>
</protein>
<evidence type="ECO:0000256" key="3">
    <source>
        <dbReference type="ARBA" id="ARBA00022729"/>
    </source>
</evidence>
<evidence type="ECO:0000259" key="6">
    <source>
        <dbReference type="Pfam" id="PF07980"/>
    </source>
</evidence>
<evidence type="ECO:0000256" key="2">
    <source>
        <dbReference type="ARBA" id="ARBA00006275"/>
    </source>
</evidence>
<evidence type="ECO:0000256" key="1">
    <source>
        <dbReference type="ARBA" id="ARBA00004442"/>
    </source>
</evidence>
<gene>
    <name evidence="8" type="ORF">IC234_18470</name>
</gene>
<feature type="domain" description="SusD-like N-terminal" evidence="7">
    <location>
        <begin position="40"/>
        <end position="231"/>
    </location>
</feature>
<dbReference type="Gene3D" id="1.25.40.390">
    <property type="match status" value="1"/>
</dbReference>
<accession>A0ABR8JW63</accession>
<dbReference type="InterPro" id="IPR033985">
    <property type="entry name" value="SusD-like_N"/>
</dbReference>
<organism evidence="8 9">
    <name type="scientific">Hymenobacter armeniacus</name>
    <dbReference type="NCBI Taxonomy" id="2771358"/>
    <lineage>
        <taxon>Bacteria</taxon>
        <taxon>Pseudomonadati</taxon>
        <taxon>Bacteroidota</taxon>
        <taxon>Cytophagia</taxon>
        <taxon>Cytophagales</taxon>
        <taxon>Hymenobacteraceae</taxon>
        <taxon>Hymenobacter</taxon>
    </lineage>
</organism>
<dbReference type="InterPro" id="IPR012944">
    <property type="entry name" value="SusD_RagB_dom"/>
</dbReference>
<dbReference type="Proteomes" id="UP000606003">
    <property type="component" value="Unassembled WGS sequence"/>
</dbReference>
<keyword evidence="9" id="KW-1185">Reference proteome</keyword>
<dbReference type="Pfam" id="PF14322">
    <property type="entry name" value="SusD-like_3"/>
    <property type="match status" value="1"/>
</dbReference>
<dbReference type="CDD" id="cd08977">
    <property type="entry name" value="SusD"/>
    <property type="match status" value="1"/>
</dbReference>
<dbReference type="EMBL" id="JACXAC010000006">
    <property type="protein sequence ID" value="MBD2724118.1"/>
    <property type="molecule type" value="Genomic_DNA"/>
</dbReference>
<evidence type="ECO:0000259" key="7">
    <source>
        <dbReference type="Pfam" id="PF14322"/>
    </source>
</evidence>
<evidence type="ECO:0000313" key="9">
    <source>
        <dbReference type="Proteomes" id="UP000606003"/>
    </source>
</evidence>
<dbReference type="Pfam" id="PF07980">
    <property type="entry name" value="SusD_RagB"/>
    <property type="match status" value="1"/>
</dbReference>
<keyword evidence="5" id="KW-0998">Cell outer membrane</keyword>
<reference evidence="8 9" key="1">
    <citation type="submission" date="2020-09" db="EMBL/GenBank/DDBJ databases">
        <authorList>
            <person name="Kim M.K."/>
        </authorList>
    </citation>
    <scope>NUCLEOTIDE SEQUENCE [LARGE SCALE GENOMIC DNA]</scope>
    <source>
        <strain evidence="8 9">BT189</strain>
    </source>
</reference>
<name>A0ABR8JW63_9BACT</name>
<comment type="similarity">
    <text evidence="2">Belongs to the SusD family.</text>
</comment>
<proteinExistence type="inferred from homology"/>
<evidence type="ECO:0000256" key="4">
    <source>
        <dbReference type="ARBA" id="ARBA00023136"/>
    </source>
</evidence>
<evidence type="ECO:0000256" key="5">
    <source>
        <dbReference type="ARBA" id="ARBA00023237"/>
    </source>
</evidence>
<comment type="subcellular location">
    <subcellularLocation>
        <location evidence="1">Cell outer membrane</location>
    </subcellularLocation>
</comment>
<feature type="domain" description="RagB/SusD" evidence="6">
    <location>
        <begin position="341"/>
        <end position="456"/>
    </location>
</feature>
<dbReference type="InterPro" id="IPR011990">
    <property type="entry name" value="TPR-like_helical_dom_sf"/>
</dbReference>
<dbReference type="RefSeq" id="WP_190927558.1">
    <property type="nucleotide sequence ID" value="NZ_JACXAC010000006.1"/>
</dbReference>
<sequence length="456" mass="49487">MKKLIIGLATASLLVGGLGSCNKKLDVEPVDTVDAANALNTSSDVEAALVGSYTGLQSDNAYVGYIQFLSDLLADNGDVDFVGTYQQPQQLQRKTILKDNSTVANIWLRAYSTVNRVNNVLANLGKLDTPAKRTRIEGEARFIRGLVYFDLVRLYARDWNDGTPQSNPGVPLVLTPTTTISPANSVSRNTVAEVYAQVIADLTAAENQLPASNGIFANKYAAAAVLSRVYLQQNNYAGAANAATRVIASNSFSLNANYADNFGNGSNLSPNTPEDIFAIQVNAQTSIADPVGQFYSEQQRADVEIQSQFLSLFEPGDDRLSVYSITAGAPTYTTKYDALYGNIKLIRLDEMYLTRAEANFRAGTTVGATPLADINRIRARAKLAPLVTLTINSILKERRIELAFEGFRLGDLKRNRESTVDPATGAAIPWNSSRLVFPIPLREINANPNLTQNPGY</sequence>
<dbReference type="SUPFAM" id="SSF48452">
    <property type="entry name" value="TPR-like"/>
    <property type="match status" value="1"/>
</dbReference>
<dbReference type="PROSITE" id="PS51257">
    <property type="entry name" value="PROKAR_LIPOPROTEIN"/>
    <property type="match status" value="1"/>
</dbReference>
<comment type="caution">
    <text evidence="8">The sequence shown here is derived from an EMBL/GenBank/DDBJ whole genome shotgun (WGS) entry which is preliminary data.</text>
</comment>
<keyword evidence="4" id="KW-0472">Membrane</keyword>
<keyword evidence="3" id="KW-0732">Signal</keyword>